<evidence type="ECO:0000256" key="2">
    <source>
        <dbReference type="ARBA" id="ARBA00004556"/>
    </source>
</evidence>
<dbReference type="EMBL" id="VXAU01005533">
    <property type="protein sequence ID" value="NXK97080.1"/>
    <property type="molecule type" value="Genomic_DNA"/>
</dbReference>
<feature type="region of interest" description="Disordered" evidence="10">
    <location>
        <begin position="59"/>
        <end position="78"/>
    </location>
</feature>
<evidence type="ECO:0000313" key="14">
    <source>
        <dbReference type="Proteomes" id="UP000520463"/>
    </source>
</evidence>
<dbReference type="GO" id="GO:0051726">
    <property type="term" value="P:regulation of cell cycle"/>
    <property type="evidence" value="ECO:0007669"/>
    <property type="project" value="InterPro"/>
</dbReference>
<keyword evidence="14" id="KW-1185">Reference proteome</keyword>
<dbReference type="Proteomes" id="UP000520463">
    <property type="component" value="Unassembled WGS sequence"/>
</dbReference>
<proteinExistence type="predicted"/>
<keyword evidence="7" id="KW-0539">Nucleus</keyword>
<evidence type="ECO:0000256" key="1">
    <source>
        <dbReference type="ARBA" id="ARBA00004123"/>
    </source>
</evidence>
<evidence type="ECO:0000256" key="5">
    <source>
        <dbReference type="ARBA" id="ARBA00022763"/>
    </source>
</evidence>
<feature type="compositionally biased region" description="Low complexity" evidence="10">
    <location>
        <begin position="1"/>
        <end position="16"/>
    </location>
</feature>
<dbReference type="InterPro" id="IPR040444">
    <property type="entry name" value="PCNA-AF"/>
</dbReference>
<name>A0A7L0NUP7_9PASS</name>
<dbReference type="GO" id="GO:0006281">
    <property type="term" value="P:DNA repair"/>
    <property type="evidence" value="ECO:0007669"/>
    <property type="project" value="UniProtKB-KW"/>
</dbReference>
<evidence type="ECO:0000256" key="4">
    <source>
        <dbReference type="ARBA" id="ARBA00022490"/>
    </source>
</evidence>
<dbReference type="GO" id="GO:0005634">
    <property type="term" value="C:nucleus"/>
    <property type="evidence" value="ECO:0007669"/>
    <property type="project" value="UniProtKB-SubCell"/>
</dbReference>
<feature type="region of interest" description="Disordered" evidence="10">
    <location>
        <begin position="1"/>
        <end position="37"/>
    </location>
</feature>
<protein>
    <recommendedName>
        <fullName evidence="3">PCNA-associated factor</fullName>
    </recommendedName>
    <alternativeName>
        <fullName evidence="8">PCNA-associated factor of 15 kDa</fullName>
    </alternativeName>
    <alternativeName>
        <fullName evidence="9">PCNA-clamp-associated factor</fullName>
    </alternativeName>
</protein>
<evidence type="ECO:0000256" key="3">
    <source>
        <dbReference type="ARBA" id="ARBA00013777"/>
    </source>
</evidence>
<gene>
    <name evidence="13" type="primary">Pclaf_1</name>
    <name evidence="12" type="synonym">Pclaf_0</name>
    <name evidence="12" type="ORF">FORRUF_R15231</name>
    <name evidence="13" type="ORF">FORRUF_R15232</name>
</gene>
<dbReference type="GO" id="GO:0019985">
    <property type="term" value="P:translesion synthesis"/>
    <property type="evidence" value="ECO:0007669"/>
    <property type="project" value="TreeGrafter"/>
</dbReference>
<dbReference type="PANTHER" id="PTHR15679">
    <property type="entry name" value="PCNA-ASSOCIATED FACTOR"/>
    <property type="match status" value="1"/>
</dbReference>
<reference evidence="13 14" key="1">
    <citation type="submission" date="2019-09" db="EMBL/GenBank/DDBJ databases">
        <title>Bird 10,000 Genomes (B10K) Project - Family phase.</title>
        <authorList>
            <person name="Zhang G."/>
        </authorList>
    </citation>
    <scope>NUCLEOTIDE SEQUENCE [LARGE SCALE GENOMIC DNA]</scope>
    <source>
        <strain evidence="13">B10K-DU-001-43</strain>
        <tissue evidence="13">Muscle</tissue>
    </source>
</reference>
<evidence type="ECO:0000256" key="8">
    <source>
        <dbReference type="ARBA" id="ARBA00030014"/>
    </source>
</evidence>
<accession>A0A7L0NUP7</accession>
<evidence type="ECO:0000313" key="12">
    <source>
        <dbReference type="EMBL" id="NXK97079.1"/>
    </source>
</evidence>
<feature type="domain" description="PCNA-associated factor histone-like" evidence="11">
    <location>
        <begin position="8"/>
        <end position="58"/>
    </location>
</feature>
<keyword evidence="5" id="KW-0227">DNA damage</keyword>
<dbReference type="GO" id="GO:0048471">
    <property type="term" value="C:perinuclear region of cytoplasm"/>
    <property type="evidence" value="ECO:0007669"/>
    <property type="project" value="UniProtKB-SubCell"/>
</dbReference>
<sequence>PAVPAVLVARAPRKALGSPGLNAGSPPPARRGSRRRPRLNAVCVRPVPSWQRSIAEFLPLPPDDTRLPDGAMPGTSSL</sequence>
<keyword evidence="4" id="KW-0963">Cytoplasm</keyword>
<dbReference type="Pfam" id="PF15715">
    <property type="entry name" value="PAF"/>
    <property type="match status" value="1"/>
</dbReference>
<comment type="subcellular location">
    <subcellularLocation>
        <location evidence="2">Cytoplasm</location>
        <location evidence="2">Perinuclear region</location>
    </subcellularLocation>
    <subcellularLocation>
        <location evidence="1">Nucleus</location>
    </subcellularLocation>
</comment>
<evidence type="ECO:0000256" key="10">
    <source>
        <dbReference type="SAM" id="MobiDB-lite"/>
    </source>
</evidence>
<dbReference type="InterPro" id="IPR031444">
    <property type="entry name" value="PCNA-AF_dom"/>
</dbReference>
<dbReference type="GO" id="GO:0003682">
    <property type="term" value="F:chromatin binding"/>
    <property type="evidence" value="ECO:0007669"/>
    <property type="project" value="TreeGrafter"/>
</dbReference>
<evidence type="ECO:0000313" key="13">
    <source>
        <dbReference type="EMBL" id="NXK97080.1"/>
    </source>
</evidence>
<evidence type="ECO:0000256" key="9">
    <source>
        <dbReference type="ARBA" id="ARBA00031186"/>
    </source>
</evidence>
<evidence type="ECO:0000256" key="7">
    <source>
        <dbReference type="ARBA" id="ARBA00023242"/>
    </source>
</evidence>
<keyword evidence="6" id="KW-0234">DNA repair</keyword>
<feature type="non-terminal residue" evidence="13">
    <location>
        <position position="78"/>
    </location>
</feature>
<dbReference type="EMBL" id="VXAU01005533">
    <property type="protein sequence ID" value="NXK97079.1"/>
    <property type="molecule type" value="Genomic_DNA"/>
</dbReference>
<feature type="non-terminal residue" evidence="13">
    <location>
        <position position="1"/>
    </location>
</feature>
<evidence type="ECO:0000256" key="6">
    <source>
        <dbReference type="ARBA" id="ARBA00023204"/>
    </source>
</evidence>
<dbReference type="AlphaFoldDB" id="A0A7L0NUP7"/>
<dbReference type="PANTHER" id="PTHR15679:SF8">
    <property type="entry name" value="PCNA-ASSOCIATED FACTOR"/>
    <property type="match status" value="1"/>
</dbReference>
<evidence type="ECO:0000259" key="11">
    <source>
        <dbReference type="Pfam" id="PF15715"/>
    </source>
</evidence>
<organism evidence="13 14">
    <name type="scientific">Formicarius rufipectus</name>
    <dbReference type="NCBI Taxonomy" id="1118560"/>
    <lineage>
        <taxon>Eukaryota</taxon>
        <taxon>Metazoa</taxon>
        <taxon>Chordata</taxon>
        <taxon>Craniata</taxon>
        <taxon>Vertebrata</taxon>
        <taxon>Euteleostomi</taxon>
        <taxon>Archelosauria</taxon>
        <taxon>Archosauria</taxon>
        <taxon>Dinosauria</taxon>
        <taxon>Saurischia</taxon>
        <taxon>Theropoda</taxon>
        <taxon>Coelurosauria</taxon>
        <taxon>Aves</taxon>
        <taxon>Neognathae</taxon>
        <taxon>Neoaves</taxon>
        <taxon>Telluraves</taxon>
        <taxon>Australaves</taxon>
        <taxon>Passeriformes</taxon>
        <taxon>Formicariidae</taxon>
        <taxon>Formicarius</taxon>
    </lineage>
</organism>
<comment type="caution">
    <text evidence="13">The sequence shown here is derived from an EMBL/GenBank/DDBJ whole genome shotgun (WGS) entry which is preliminary data.</text>
</comment>